<evidence type="ECO:0000313" key="1">
    <source>
        <dbReference type="EMBL" id="SFV90357.1"/>
    </source>
</evidence>
<name>A0A1W1E922_9ZZZZ</name>
<sequence>MVKKVIVCLFMCGSIVFAGQIILPGNFKADFRQTVTNPSKKVIHYSGKVLFSDRSHLKWIYRKPTSKEVCTDGKEVLVIDHDLEQVSAYRIEKGFDLSHIIQQAKPYKENIYITEYSGRQYTLKTDKKGHLESVAYYDDLDNKVQILFKKMQYGKGAIRADRMQCNYPADYDVIRG</sequence>
<dbReference type="SUPFAM" id="SSF89392">
    <property type="entry name" value="Prokaryotic lipoproteins and lipoprotein localization factors"/>
    <property type="match status" value="1"/>
</dbReference>
<proteinExistence type="predicted"/>
<reference evidence="1" key="1">
    <citation type="submission" date="2016-10" db="EMBL/GenBank/DDBJ databases">
        <authorList>
            <person name="de Groot N.N."/>
        </authorList>
    </citation>
    <scope>NUCLEOTIDE SEQUENCE</scope>
</reference>
<dbReference type="CDD" id="cd16325">
    <property type="entry name" value="LolA"/>
    <property type="match status" value="1"/>
</dbReference>
<gene>
    <name evidence="1" type="ORF">MNB_SV-4-112</name>
</gene>
<keyword evidence="1" id="KW-0449">Lipoprotein</keyword>
<dbReference type="EMBL" id="FPIB01000014">
    <property type="protein sequence ID" value="SFV90357.1"/>
    <property type="molecule type" value="Genomic_DNA"/>
</dbReference>
<protein>
    <submittedName>
        <fullName evidence="1">Outer membrane lipoprotein carrier protein LolA</fullName>
    </submittedName>
</protein>
<dbReference type="NCBIfam" id="NF000663">
    <property type="entry name" value="PRK00031.2-1"/>
    <property type="match status" value="1"/>
</dbReference>
<dbReference type="AlphaFoldDB" id="A0A1W1E922"/>
<dbReference type="InterPro" id="IPR004564">
    <property type="entry name" value="OM_lipoprot_carrier_LolA-like"/>
</dbReference>
<accession>A0A1W1E922</accession>
<dbReference type="Gene3D" id="2.50.20.10">
    <property type="entry name" value="Lipoprotein localisation LolA/LolB/LppX"/>
    <property type="match status" value="1"/>
</dbReference>
<dbReference type="InterPro" id="IPR029046">
    <property type="entry name" value="LolA/LolB/LppX"/>
</dbReference>
<dbReference type="PANTHER" id="PTHR35869:SF1">
    <property type="entry name" value="OUTER-MEMBRANE LIPOPROTEIN CARRIER PROTEIN"/>
    <property type="match status" value="1"/>
</dbReference>
<dbReference type="Pfam" id="PF03548">
    <property type="entry name" value="LolA"/>
    <property type="match status" value="1"/>
</dbReference>
<dbReference type="PANTHER" id="PTHR35869">
    <property type="entry name" value="OUTER-MEMBRANE LIPOPROTEIN CARRIER PROTEIN"/>
    <property type="match status" value="1"/>
</dbReference>
<organism evidence="1">
    <name type="scientific">hydrothermal vent metagenome</name>
    <dbReference type="NCBI Taxonomy" id="652676"/>
    <lineage>
        <taxon>unclassified sequences</taxon>
        <taxon>metagenomes</taxon>
        <taxon>ecological metagenomes</taxon>
    </lineage>
</organism>